<proteinExistence type="predicted"/>
<keyword evidence="3" id="KW-1185">Reference proteome</keyword>
<dbReference type="AlphaFoldDB" id="A0A2P5AG19"/>
<evidence type="ECO:0000313" key="3">
    <source>
        <dbReference type="Proteomes" id="UP000237105"/>
    </source>
</evidence>
<gene>
    <name evidence="2" type="ORF">PanWU01x14_336240</name>
</gene>
<dbReference type="OrthoDB" id="10473253at2759"/>
<keyword evidence="1" id="KW-0732">Signal</keyword>
<evidence type="ECO:0000313" key="2">
    <source>
        <dbReference type="EMBL" id="PON35470.1"/>
    </source>
</evidence>
<feature type="chain" id="PRO_5015162074" evidence="1">
    <location>
        <begin position="17"/>
        <end position="90"/>
    </location>
</feature>
<protein>
    <submittedName>
        <fullName evidence="2">Uncharacterized protein</fullName>
    </submittedName>
</protein>
<feature type="signal peptide" evidence="1">
    <location>
        <begin position="1"/>
        <end position="16"/>
    </location>
</feature>
<dbReference type="Proteomes" id="UP000237105">
    <property type="component" value="Unassembled WGS sequence"/>
</dbReference>
<sequence>MVVIVVLTLHGVLLESHNDESQEFFEYKDLDDDNDDLANARDDVLRTVTNIYTNRKTELSEHFRLIGGGKNALDLEMGRSKVPNKMDVVT</sequence>
<accession>A0A2P5AG19</accession>
<evidence type="ECO:0000256" key="1">
    <source>
        <dbReference type="SAM" id="SignalP"/>
    </source>
</evidence>
<organism evidence="2 3">
    <name type="scientific">Parasponia andersonii</name>
    <name type="common">Sponia andersonii</name>
    <dbReference type="NCBI Taxonomy" id="3476"/>
    <lineage>
        <taxon>Eukaryota</taxon>
        <taxon>Viridiplantae</taxon>
        <taxon>Streptophyta</taxon>
        <taxon>Embryophyta</taxon>
        <taxon>Tracheophyta</taxon>
        <taxon>Spermatophyta</taxon>
        <taxon>Magnoliopsida</taxon>
        <taxon>eudicotyledons</taxon>
        <taxon>Gunneridae</taxon>
        <taxon>Pentapetalae</taxon>
        <taxon>rosids</taxon>
        <taxon>fabids</taxon>
        <taxon>Rosales</taxon>
        <taxon>Cannabaceae</taxon>
        <taxon>Parasponia</taxon>
    </lineage>
</organism>
<reference evidence="3" key="1">
    <citation type="submission" date="2016-06" db="EMBL/GenBank/DDBJ databases">
        <title>Parallel loss of symbiosis genes in relatives of nitrogen-fixing non-legume Parasponia.</title>
        <authorList>
            <person name="Van Velzen R."/>
            <person name="Holmer R."/>
            <person name="Bu F."/>
            <person name="Rutten L."/>
            <person name="Van Zeijl A."/>
            <person name="Liu W."/>
            <person name="Santuari L."/>
            <person name="Cao Q."/>
            <person name="Sharma T."/>
            <person name="Shen D."/>
            <person name="Roswanjaya Y."/>
            <person name="Wardhani T."/>
            <person name="Kalhor M.S."/>
            <person name="Jansen J."/>
            <person name="Van den Hoogen J."/>
            <person name="Gungor B."/>
            <person name="Hartog M."/>
            <person name="Hontelez J."/>
            <person name="Verver J."/>
            <person name="Yang W.-C."/>
            <person name="Schijlen E."/>
            <person name="Repin R."/>
            <person name="Schilthuizen M."/>
            <person name="Schranz E."/>
            <person name="Heidstra R."/>
            <person name="Miyata K."/>
            <person name="Fedorova E."/>
            <person name="Kohlen W."/>
            <person name="Bisseling T."/>
            <person name="Smit S."/>
            <person name="Geurts R."/>
        </authorList>
    </citation>
    <scope>NUCLEOTIDE SEQUENCE [LARGE SCALE GENOMIC DNA]</scope>
    <source>
        <strain evidence="3">cv. WU1-14</strain>
    </source>
</reference>
<dbReference type="EMBL" id="JXTB01000611">
    <property type="protein sequence ID" value="PON35470.1"/>
    <property type="molecule type" value="Genomic_DNA"/>
</dbReference>
<comment type="caution">
    <text evidence="2">The sequence shown here is derived from an EMBL/GenBank/DDBJ whole genome shotgun (WGS) entry which is preliminary data.</text>
</comment>
<name>A0A2P5AG19_PARAD</name>